<keyword evidence="2" id="KW-1185">Reference proteome</keyword>
<dbReference type="AlphaFoldDB" id="A0A8K0XT98"/>
<dbReference type="OrthoDB" id="3023291at2759"/>
<dbReference type="Gene3D" id="1.20.1170.10">
    <property type="match status" value="1"/>
</dbReference>
<dbReference type="EMBL" id="JAEVFJ010000004">
    <property type="protein sequence ID" value="KAH8105134.1"/>
    <property type="molecule type" value="Genomic_DNA"/>
</dbReference>
<evidence type="ECO:0000313" key="1">
    <source>
        <dbReference type="EMBL" id="KAH8105134.1"/>
    </source>
</evidence>
<sequence>MPFASQYEQIHKDLDKAIQNPTQLTNQQKVNSLEKISNDVSTPGAEKQLIHEIDDLAHSAMDLGNCKTMYLESAILRNTRILRMRNNALSTETSLGKIAALFDKIKTDGAEPDFIEDLNSLKSTWQGDRKTYVDLLWESKQVAGSARATIEGNRHSLRANTLAHELIPPDLTMDLINFLSDDSVSVAEKKTEIVADFSRDEPASQNMVQGFIDLKKNIEAFQTEWKRFVNKIAGLDKTISESVDTLRDLNAKVDTIDLGLTNPLLQKPEAIAERDDIQRAIARNASEREQVEAALTPVKQITAALADAQNKFTLVSTRIIAFANIRAYIRADMQSILEILDSNDSPDSNALLKARLKAMSKTYNALRKALLRYETALDPSLAVNIAA</sequence>
<evidence type="ECO:0000313" key="2">
    <source>
        <dbReference type="Proteomes" id="UP000813824"/>
    </source>
</evidence>
<organism evidence="1 2">
    <name type="scientific">Cristinia sonorae</name>
    <dbReference type="NCBI Taxonomy" id="1940300"/>
    <lineage>
        <taxon>Eukaryota</taxon>
        <taxon>Fungi</taxon>
        <taxon>Dikarya</taxon>
        <taxon>Basidiomycota</taxon>
        <taxon>Agaricomycotina</taxon>
        <taxon>Agaricomycetes</taxon>
        <taxon>Agaricomycetidae</taxon>
        <taxon>Agaricales</taxon>
        <taxon>Pleurotineae</taxon>
        <taxon>Stephanosporaceae</taxon>
        <taxon>Cristinia</taxon>
    </lineage>
</organism>
<comment type="caution">
    <text evidence="1">The sequence shown here is derived from an EMBL/GenBank/DDBJ whole genome shotgun (WGS) entry which is preliminary data.</text>
</comment>
<reference evidence="1" key="1">
    <citation type="journal article" date="2021" name="New Phytol.">
        <title>Evolutionary innovations through gain and loss of genes in the ectomycorrhizal Boletales.</title>
        <authorList>
            <person name="Wu G."/>
            <person name="Miyauchi S."/>
            <person name="Morin E."/>
            <person name="Kuo A."/>
            <person name="Drula E."/>
            <person name="Varga T."/>
            <person name="Kohler A."/>
            <person name="Feng B."/>
            <person name="Cao Y."/>
            <person name="Lipzen A."/>
            <person name="Daum C."/>
            <person name="Hundley H."/>
            <person name="Pangilinan J."/>
            <person name="Johnson J."/>
            <person name="Barry K."/>
            <person name="LaButti K."/>
            <person name="Ng V."/>
            <person name="Ahrendt S."/>
            <person name="Min B."/>
            <person name="Choi I.G."/>
            <person name="Park H."/>
            <person name="Plett J.M."/>
            <person name="Magnuson J."/>
            <person name="Spatafora J.W."/>
            <person name="Nagy L.G."/>
            <person name="Henrissat B."/>
            <person name="Grigoriev I.V."/>
            <person name="Yang Z.L."/>
            <person name="Xu J."/>
            <person name="Martin F.M."/>
        </authorList>
    </citation>
    <scope>NUCLEOTIDE SEQUENCE</scope>
    <source>
        <strain evidence="1">KKN 215</strain>
    </source>
</reference>
<dbReference type="Proteomes" id="UP000813824">
    <property type="component" value="Unassembled WGS sequence"/>
</dbReference>
<name>A0A8K0XT98_9AGAR</name>
<gene>
    <name evidence="1" type="ORF">BXZ70DRAFT_904387</name>
</gene>
<proteinExistence type="predicted"/>
<protein>
    <submittedName>
        <fullName evidence="1">Uncharacterized protein</fullName>
    </submittedName>
</protein>
<accession>A0A8K0XT98</accession>